<dbReference type="InterPro" id="IPR027815">
    <property type="entry name" value="CSC1/OSCA1-like_cyt"/>
</dbReference>
<dbReference type="PROSITE" id="PS51184">
    <property type="entry name" value="JMJC"/>
    <property type="match status" value="1"/>
</dbReference>
<dbReference type="EMBL" id="JALLPJ020001177">
    <property type="protein sequence ID" value="KAL3774812.1"/>
    <property type="molecule type" value="Genomic_DNA"/>
</dbReference>
<evidence type="ECO:0000256" key="1">
    <source>
        <dbReference type="ARBA" id="ARBA00004141"/>
    </source>
</evidence>
<gene>
    <name evidence="10" type="ORF">ACHAWO_010346</name>
</gene>
<feature type="transmembrane region" description="Helical" evidence="8">
    <location>
        <begin position="1337"/>
        <end position="1359"/>
    </location>
</feature>
<dbReference type="InterPro" id="IPR045122">
    <property type="entry name" value="Csc1-like"/>
</dbReference>
<organism evidence="10 11">
    <name type="scientific">Cyclotella atomus</name>
    <dbReference type="NCBI Taxonomy" id="382360"/>
    <lineage>
        <taxon>Eukaryota</taxon>
        <taxon>Sar</taxon>
        <taxon>Stramenopiles</taxon>
        <taxon>Ochrophyta</taxon>
        <taxon>Bacillariophyta</taxon>
        <taxon>Coscinodiscophyceae</taxon>
        <taxon>Thalassiosirophycidae</taxon>
        <taxon>Stephanodiscales</taxon>
        <taxon>Stephanodiscaceae</taxon>
        <taxon>Cyclotella</taxon>
    </lineage>
</organism>
<keyword evidence="6 8" id="KW-0472">Membrane</keyword>
<evidence type="ECO:0000256" key="5">
    <source>
        <dbReference type="ARBA" id="ARBA00022989"/>
    </source>
</evidence>
<evidence type="ECO:0000256" key="4">
    <source>
        <dbReference type="ARBA" id="ARBA00022692"/>
    </source>
</evidence>
<keyword evidence="3" id="KW-0813">Transport</keyword>
<feature type="transmembrane region" description="Helical" evidence="8">
    <location>
        <begin position="764"/>
        <end position="782"/>
    </location>
</feature>
<evidence type="ECO:0000256" key="2">
    <source>
        <dbReference type="ARBA" id="ARBA00007779"/>
    </source>
</evidence>
<feature type="region of interest" description="Disordered" evidence="7">
    <location>
        <begin position="818"/>
        <end position="881"/>
    </location>
</feature>
<dbReference type="PANTHER" id="PTHR13018">
    <property type="entry name" value="PROBABLE MEMBRANE PROTEIN DUF221-RELATED"/>
    <property type="match status" value="1"/>
</dbReference>
<evidence type="ECO:0000256" key="7">
    <source>
        <dbReference type="SAM" id="MobiDB-lite"/>
    </source>
</evidence>
<proteinExistence type="inferred from homology"/>
<feature type="region of interest" description="Disordered" evidence="7">
    <location>
        <begin position="659"/>
        <end position="679"/>
    </location>
</feature>
<comment type="caution">
    <text evidence="10">The sequence shown here is derived from an EMBL/GenBank/DDBJ whole genome shotgun (WGS) entry which is preliminary data.</text>
</comment>
<feature type="transmembrane region" description="Helical" evidence="8">
    <location>
        <begin position="1296"/>
        <end position="1316"/>
    </location>
</feature>
<dbReference type="SUPFAM" id="SSF51197">
    <property type="entry name" value="Clavaminate synthase-like"/>
    <property type="match status" value="1"/>
</dbReference>
<feature type="transmembrane region" description="Helical" evidence="8">
    <location>
        <begin position="718"/>
        <end position="738"/>
    </location>
</feature>
<evidence type="ECO:0000313" key="10">
    <source>
        <dbReference type="EMBL" id="KAL3774812.1"/>
    </source>
</evidence>
<keyword evidence="5 8" id="KW-1133">Transmembrane helix</keyword>
<dbReference type="Pfam" id="PF02714">
    <property type="entry name" value="RSN1_7TM"/>
    <property type="match status" value="1"/>
</dbReference>
<reference evidence="10 11" key="1">
    <citation type="submission" date="2024-10" db="EMBL/GenBank/DDBJ databases">
        <title>Updated reference genomes for cyclostephanoid diatoms.</title>
        <authorList>
            <person name="Roberts W.R."/>
            <person name="Alverson A.J."/>
        </authorList>
    </citation>
    <scope>NUCLEOTIDE SEQUENCE [LARGE SCALE GENOMIC DNA]</scope>
    <source>
        <strain evidence="10 11">AJA010-31</strain>
    </source>
</reference>
<feature type="domain" description="JmjC" evidence="9">
    <location>
        <begin position="296"/>
        <end position="467"/>
    </location>
</feature>
<comment type="subcellular location">
    <subcellularLocation>
        <location evidence="1">Membrane</location>
        <topology evidence="1">Multi-pass membrane protein</topology>
    </subcellularLocation>
</comment>
<dbReference type="Pfam" id="PF13967">
    <property type="entry name" value="RSN1_TM"/>
    <property type="match status" value="1"/>
</dbReference>
<evidence type="ECO:0000313" key="11">
    <source>
        <dbReference type="Proteomes" id="UP001530400"/>
    </source>
</evidence>
<feature type="region of interest" description="Disordered" evidence="7">
    <location>
        <begin position="1122"/>
        <end position="1142"/>
    </location>
</feature>
<accession>A0ABD3NFS7</accession>
<feature type="compositionally biased region" description="Low complexity" evidence="7">
    <location>
        <begin position="843"/>
        <end position="854"/>
    </location>
</feature>
<protein>
    <recommendedName>
        <fullName evidence="9">JmjC domain-containing protein</fullName>
    </recommendedName>
</protein>
<sequence length="1518" mass="171625">MASYYVHDRYLYSEERYEIFTVKAAERPHLLHWKPGQKDDDEPVHHAEEKKTECCSDDDDVCNEVPPLTDGCDLPGWRCKGISPCMNNATKNHSIDVDHPFQGTLNIGAGSTLFRRERMFPFICSNSSVPVKSCWWYSAKQIFNIAPPSDRAAPVVQHEDVAALVEYANHNEKRQVTKFSLQYEEKNYPVKIMNATKGWSAMPDYDTIETDTTKDRVSTKGWADTSETSTNFSANGKGGWTFANLKSRFGDVMFRFSDQHGEMLSLNTYSKYITNPEGLSDDSPLGIYDSEFGDDDITKVLLDEYEVPKCFSPDVFDLADDGSSDQDEEVNNTRPPYRWILIGPERSGTGMHVDPLWTNAFVTVLQGLKRWLLFPPDTPHEMIGMYNDKPQIPSSIWFRDYYDKVTSSSWPKCFSPVDVLQYPGETVFVPAGWPHIVLNLELTVAVTHNYASEFGPFDQMMKEVLRDEPEFAKRWIKGLKKHGRQDLIRGVIINIQTSEQDQLHRTQRISKMANNTVQIDDDFYSLRDAQSTSNYPYTHFDDDEISSSKHTFGWFDNLLSNTTASQDGQLSPAQDVNPDNVLATLLFNAVVCVFLLGLYEVLRRYIPSVYSQRLVYGGRSMENVSGYNAATIPPSQENMSPRSEQMRMMSTLNASGALAVSPSDDNDKNKPRHSSSCTSCSKQFPILEWAAPIHSTPWSTIRDLAGLDAYFFLRYIRMCLKITAVSSFWGMLILWPVYATGGGGQSGFYHFSMANVSPGEKGRVWVPTFFCWAFTMYCWFCVRCEMAHYGELRMQFLGGDEEARMAAEKTRGSSANLVGEGKMSMVSETPGENDKEDVPDVQSLSPRSSSPLLPENEEPDTTTNLACHSFGENSGVNDDPNIQWKQHRYSLQVEKVPVALRSNTALFNYFNEMFPNQVHSVCVAMNVPDLEALSVRRLRVARRLEKSLAYYYATGMRPTHITGRPRCQCCGIESTPIDGMCLVCCCCYDSCAMGTHPDDETESPEHITDQLPEKGECVDSISYYTLDLALCNIRLKKLQQEKFQIAETGLAMSPNDEIGQVTDPWYKPLGWTKDGAAKAAGQIRDEFEVLNEEDELFQEKVFKAYGTLTEKRTPLVHDDHYVDSDAKMSTTPGRPDSPTPRRRLNKAHLWIRALLWRMGFDFLAAGLDEVQDRTDVVVDSVTRPSMSSTGFVTFKTITPVTVSTSAPLTYNGNPIDVFVAPETRDIVWKNVQIDRDISAGKEFIANVLLGLGVLLWSIPLTLIQAWAKVENVAKIPGLDWIADIHGGSYRALINGYLPVITLLGLILLLPIIFKAVAEGYEKRKTFSGVEDSIANRYFYYQLANIYITVTAGALWTSLAEIIDHPQQLLLILGETLPKLAGYFISLLITKTLAGLPMVLLRIGALSRMMFLRSCFNKRRLTQRELNEVYRKQPILYGWEEVFRYVKPSTKLSLERAVKIDARSNESQKFSSEAYQQPVLSEKALVPMPYRLGDKDDQMLLEVMDKLQKIQNKPENEVV</sequence>
<feature type="compositionally biased region" description="Polar residues" evidence="7">
    <location>
        <begin position="861"/>
        <end position="876"/>
    </location>
</feature>
<keyword evidence="11" id="KW-1185">Reference proteome</keyword>
<dbReference type="Pfam" id="PF02373">
    <property type="entry name" value="JmjC"/>
    <property type="match status" value="1"/>
</dbReference>
<evidence type="ECO:0000256" key="6">
    <source>
        <dbReference type="ARBA" id="ARBA00023136"/>
    </source>
</evidence>
<dbReference type="InterPro" id="IPR003347">
    <property type="entry name" value="JmjC_dom"/>
</dbReference>
<dbReference type="InterPro" id="IPR003864">
    <property type="entry name" value="CSC1/OSCA1-like_7TM"/>
</dbReference>
<name>A0ABD3NFS7_9STRA</name>
<dbReference type="Proteomes" id="UP001530400">
    <property type="component" value="Unassembled WGS sequence"/>
</dbReference>
<evidence type="ECO:0000256" key="8">
    <source>
        <dbReference type="SAM" id="Phobius"/>
    </source>
</evidence>
<comment type="similarity">
    <text evidence="2">Belongs to the CSC1 (TC 1.A.17) family.</text>
</comment>
<feature type="transmembrane region" description="Helical" evidence="8">
    <location>
        <begin position="581"/>
        <end position="602"/>
    </location>
</feature>
<dbReference type="InterPro" id="IPR032880">
    <property type="entry name" value="CSC1/OSCA1-like_N"/>
</dbReference>
<feature type="transmembrane region" description="Helical" evidence="8">
    <location>
        <begin position="1379"/>
        <end position="1402"/>
    </location>
</feature>
<dbReference type="Gene3D" id="2.60.120.650">
    <property type="entry name" value="Cupin"/>
    <property type="match status" value="1"/>
</dbReference>
<dbReference type="Pfam" id="PF14703">
    <property type="entry name" value="PHM7_cyt"/>
    <property type="match status" value="1"/>
</dbReference>
<dbReference type="SMART" id="SM00558">
    <property type="entry name" value="JmjC"/>
    <property type="match status" value="1"/>
</dbReference>
<feature type="transmembrane region" description="Helical" evidence="8">
    <location>
        <begin position="1243"/>
        <end position="1267"/>
    </location>
</feature>
<dbReference type="GO" id="GO:0016020">
    <property type="term" value="C:membrane"/>
    <property type="evidence" value="ECO:0007669"/>
    <property type="project" value="UniProtKB-SubCell"/>
</dbReference>
<evidence type="ECO:0000259" key="9">
    <source>
        <dbReference type="PROSITE" id="PS51184"/>
    </source>
</evidence>
<keyword evidence="4 8" id="KW-0812">Transmembrane</keyword>
<dbReference type="PANTHER" id="PTHR13018:SF5">
    <property type="entry name" value="RE44586P"/>
    <property type="match status" value="1"/>
</dbReference>
<evidence type="ECO:0000256" key="3">
    <source>
        <dbReference type="ARBA" id="ARBA00022448"/>
    </source>
</evidence>